<evidence type="ECO:0000313" key="1">
    <source>
        <dbReference type="EMBL" id="MED4399764.1"/>
    </source>
</evidence>
<reference evidence="1 2" key="1">
    <citation type="submission" date="2023-03" db="EMBL/GenBank/DDBJ databases">
        <title>Bacillus Genome Sequencing.</title>
        <authorList>
            <person name="Dunlap C."/>
        </authorList>
    </citation>
    <scope>NUCLEOTIDE SEQUENCE [LARGE SCALE GENOMIC DNA]</scope>
    <source>
        <strain evidence="1 2">NRS-1717</strain>
    </source>
</reference>
<gene>
    <name evidence="1" type="ORF">P9271_00120</name>
</gene>
<keyword evidence="2" id="KW-1185">Reference proteome</keyword>
<sequence length="216" mass="24727">MIKVKQRMIDTLPSYYNESPEVDAIKEANAIEIERKRTEARDLLDQFFVNTAVWGLNDWERVLALSPMPHSSLEFRRQRILAKLNGTAPATAKYLTDLVNVYVKNKDARIVEYNSEYRFEAEIPLKSDINTDDIRQAVEEVKPAHLGFGISGTIEDIVSVTSREYSFEVPYKICNLFRTDDAKGIGINIKSTVSTREYGFDVSYLICGEFHAQEVF</sequence>
<protein>
    <submittedName>
        <fullName evidence="1">DUF2313 domain-containing protein</fullName>
    </submittedName>
</protein>
<proteinExistence type="predicted"/>
<dbReference type="Proteomes" id="UP001342826">
    <property type="component" value="Unassembled WGS sequence"/>
</dbReference>
<name>A0ABU6NRQ2_9BACI</name>
<evidence type="ECO:0000313" key="2">
    <source>
        <dbReference type="Proteomes" id="UP001342826"/>
    </source>
</evidence>
<dbReference type="EMBL" id="JARTFS010000001">
    <property type="protein sequence ID" value="MED4399764.1"/>
    <property type="molecule type" value="Genomic_DNA"/>
</dbReference>
<organism evidence="1 2">
    <name type="scientific">Metabacillus fastidiosus</name>
    <dbReference type="NCBI Taxonomy" id="1458"/>
    <lineage>
        <taxon>Bacteria</taxon>
        <taxon>Bacillati</taxon>
        <taxon>Bacillota</taxon>
        <taxon>Bacilli</taxon>
        <taxon>Bacillales</taxon>
        <taxon>Bacillaceae</taxon>
        <taxon>Metabacillus</taxon>
    </lineage>
</organism>
<accession>A0ABU6NRQ2</accession>
<dbReference type="Pfam" id="PF10076">
    <property type="entry name" value="Phage_Mu_Gp48"/>
    <property type="match status" value="1"/>
</dbReference>
<dbReference type="InterPro" id="IPR018755">
    <property type="entry name" value="Phage_Mu_Gp48"/>
</dbReference>
<comment type="caution">
    <text evidence="1">The sequence shown here is derived from an EMBL/GenBank/DDBJ whole genome shotgun (WGS) entry which is preliminary data.</text>
</comment>
<dbReference type="RefSeq" id="WP_328014485.1">
    <property type="nucleotide sequence ID" value="NZ_JARTFS010000001.1"/>
</dbReference>